<name>A0AA36DM61_CYLNA</name>
<evidence type="ECO:0000313" key="1">
    <source>
        <dbReference type="EMBL" id="CAJ0589640.1"/>
    </source>
</evidence>
<dbReference type="AlphaFoldDB" id="A0AA36DM61"/>
<accession>A0AA36DM61</accession>
<evidence type="ECO:0000313" key="2">
    <source>
        <dbReference type="Proteomes" id="UP001176961"/>
    </source>
</evidence>
<sequence>MQRSMRVHQLSLFCCLLLCYTLVQAQFGWRCGYVGGWCDERWRFFDHPNGFRSKALMMAALARSVRANVDAE</sequence>
<proteinExistence type="predicted"/>
<organism evidence="1 2">
    <name type="scientific">Cylicocyclus nassatus</name>
    <name type="common">Nematode worm</name>
    <dbReference type="NCBI Taxonomy" id="53992"/>
    <lineage>
        <taxon>Eukaryota</taxon>
        <taxon>Metazoa</taxon>
        <taxon>Ecdysozoa</taxon>
        <taxon>Nematoda</taxon>
        <taxon>Chromadorea</taxon>
        <taxon>Rhabditida</taxon>
        <taxon>Rhabditina</taxon>
        <taxon>Rhabditomorpha</taxon>
        <taxon>Strongyloidea</taxon>
        <taxon>Strongylidae</taxon>
        <taxon>Cylicocyclus</taxon>
    </lineage>
</organism>
<protein>
    <submittedName>
        <fullName evidence="1">Uncharacterized protein</fullName>
    </submittedName>
</protein>
<dbReference type="EMBL" id="CATQJL010000001">
    <property type="protein sequence ID" value="CAJ0589640.1"/>
    <property type="molecule type" value="Genomic_DNA"/>
</dbReference>
<keyword evidence="2" id="KW-1185">Reference proteome</keyword>
<gene>
    <name evidence="1" type="ORF">CYNAS_LOCUS1623</name>
</gene>
<comment type="caution">
    <text evidence="1">The sequence shown here is derived from an EMBL/GenBank/DDBJ whole genome shotgun (WGS) entry which is preliminary data.</text>
</comment>
<reference evidence="1" key="1">
    <citation type="submission" date="2023-07" db="EMBL/GenBank/DDBJ databases">
        <authorList>
            <consortium name="CYATHOMIX"/>
        </authorList>
    </citation>
    <scope>NUCLEOTIDE SEQUENCE</scope>
    <source>
        <strain evidence="1">N/A</strain>
    </source>
</reference>
<dbReference type="Proteomes" id="UP001176961">
    <property type="component" value="Unassembled WGS sequence"/>
</dbReference>